<accession>A0A382D520</accession>
<feature type="non-terminal residue" evidence="2">
    <location>
        <position position="71"/>
    </location>
</feature>
<protein>
    <submittedName>
        <fullName evidence="2">Uncharacterized protein</fullName>
    </submittedName>
</protein>
<dbReference type="EMBL" id="UINC01037555">
    <property type="protein sequence ID" value="SVB33219.1"/>
    <property type="molecule type" value="Genomic_DNA"/>
</dbReference>
<name>A0A382D520_9ZZZZ</name>
<feature type="non-terminal residue" evidence="2">
    <location>
        <position position="1"/>
    </location>
</feature>
<proteinExistence type="predicted"/>
<evidence type="ECO:0000313" key="2">
    <source>
        <dbReference type="EMBL" id="SVB33219.1"/>
    </source>
</evidence>
<feature type="region of interest" description="Disordered" evidence="1">
    <location>
        <begin position="1"/>
        <end position="25"/>
    </location>
</feature>
<reference evidence="2" key="1">
    <citation type="submission" date="2018-05" db="EMBL/GenBank/DDBJ databases">
        <authorList>
            <person name="Lanie J.A."/>
            <person name="Ng W.-L."/>
            <person name="Kazmierczak K.M."/>
            <person name="Andrzejewski T.M."/>
            <person name="Davidsen T.M."/>
            <person name="Wayne K.J."/>
            <person name="Tettelin H."/>
            <person name="Glass J.I."/>
            <person name="Rusch D."/>
            <person name="Podicherti R."/>
            <person name="Tsui H.-C.T."/>
            <person name="Winkler M.E."/>
        </authorList>
    </citation>
    <scope>NUCLEOTIDE SEQUENCE</scope>
</reference>
<gene>
    <name evidence="2" type="ORF">METZ01_LOCUS186073</name>
</gene>
<dbReference type="AlphaFoldDB" id="A0A382D520"/>
<evidence type="ECO:0000256" key="1">
    <source>
        <dbReference type="SAM" id="MobiDB-lite"/>
    </source>
</evidence>
<sequence>VKHSPERSGNQGSHPFPSNGGGDRASILKIEDDYRQIILPAKRYGGRVHDRQLSRYNLLEGNRRKKLCRGV</sequence>
<organism evidence="2">
    <name type="scientific">marine metagenome</name>
    <dbReference type="NCBI Taxonomy" id="408172"/>
    <lineage>
        <taxon>unclassified sequences</taxon>
        <taxon>metagenomes</taxon>
        <taxon>ecological metagenomes</taxon>
    </lineage>
</organism>